<feature type="domain" description="Adenylate cyclase-associated CAP C-terminal" evidence="1">
    <location>
        <begin position="21"/>
        <end position="80"/>
    </location>
</feature>
<proteinExistence type="predicted"/>
<accession>A0A6C0J3R6</accession>
<dbReference type="InterPro" id="IPR013912">
    <property type="entry name" value="Adenylate_cyclase-assoc_CAP_C"/>
</dbReference>
<evidence type="ECO:0000313" key="2">
    <source>
        <dbReference type="EMBL" id="QHU00309.1"/>
    </source>
</evidence>
<evidence type="ECO:0000259" key="1">
    <source>
        <dbReference type="Pfam" id="PF08603"/>
    </source>
</evidence>
<name>A0A6C0J3R6_9ZZZZ</name>
<reference evidence="2" key="1">
    <citation type="journal article" date="2020" name="Nature">
        <title>Giant virus diversity and host interactions through global metagenomics.</title>
        <authorList>
            <person name="Schulz F."/>
            <person name="Roux S."/>
            <person name="Paez-Espino D."/>
            <person name="Jungbluth S."/>
            <person name="Walsh D.A."/>
            <person name="Denef V.J."/>
            <person name="McMahon K.D."/>
            <person name="Konstantinidis K.T."/>
            <person name="Eloe-Fadrosh E.A."/>
            <person name="Kyrpides N.C."/>
            <person name="Woyke T."/>
        </authorList>
    </citation>
    <scope>NUCLEOTIDE SEQUENCE</scope>
    <source>
        <strain evidence="2">GVMAG-M-3300025860-12</strain>
    </source>
</reference>
<dbReference type="AlphaFoldDB" id="A0A6C0J3R6"/>
<dbReference type="SUPFAM" id="SSF69340">
    <property type="entry name" value="C-terminal domain of adenylylcyclase associated protein"/>
    <property type="match status" value="1"/>
</dbReference>
<dbReference type="InterPro" id="IPR036223">
    <property type="entry name" value="CAP_C_sf"/>
</dbReference>
<organism evidence="2">
    <name type="scientific">viral metagenome</name>
    <dbReference type="NCBI Taxonomy" id="1070528"/>
    <lineage>
        <taxon>unclassified sequences</taxon>
        <taxon>metagenomes</taxon>
        <taxon>organismal metagenomes</taxon>
    </lineage>
</organism>
<dbReference type="Pfam" id="PF08603">
    <property type="entry name" value="CAP_C"/>
    <property type="match status" value="1"/>
</dbReference>
<dbReference type="EMBL" id="MN740325">
    <property type="protein sequence ID" value="QHU00309.1"/>
    <property type="molecule type" value="Genomic_DNA"/>
</dbReference>
<dbReference type="Gene3D" id="2.160.20.70">
    <property type="match status" value="1"/>
</dbReference>
<protein>
    <recommendedName>
        <fullName evidence="1">Adenylate cyclase-associated CAP C-terminal domain-containing protein</fullName>
    </recommendedName>
</protein>
<dbReference type="InterPro" id="IPR016098">
    <property type="entry name" value="CAP/MinC_C"/>
</dbReference>
<dbReference type="GO" id="GO:0007010">
    <property type="term" value="P:cytoskeleton organization"/>
    <property type="evidence" value="ECO:0007669"/>
    <property type="project" value="InterPro"/>
</dbReference>
<sequence length="115" mass="13470">MNNNTIIINSIENNLFNFKNVLNKKNTIIWKNCDNLQIIIKTKINKLVFYKCTNITLKFNEAVIGFEFDNCTNINVKLIKNKRINSLELFKSIININNLNKNTFLLLEKSKINMS</sequence>
<dbReference type="GO" id="GO:0003779">
    <property type="term" value="F:actin binding"/>
    <property type="evidence" value="ECO:0007669"/>
    <property type="project" value="InterPro"/>
</dbReference>